<evidence type="ECO:0000313" key="4">
    <source>
        <dbReference type="Proteomes" id="UP000611629"/>
    </source>
</evidence>
<dbReference type="EMBL" id="JACBNQ010000004">
    <property type="protein sequence ID" value="NYB73802.1"/>
    <property type="molecule type" value="Genomic_DNA"/>
</dbReference>
<dbReference type="GO" id="GO:0006935">
    <property type="term" value="P:chemotaxis"/>
    <property type="evidence" value="ECO:0007669"/>
    <property type="project" value="UniProtKB-KW"/>
</dbReference>
<accession>A0A974BJA5</accession>
<name>A0A974BJA5_SEDHY</name>
<evidence type="ECO:0000256" key="1">
    <source>
        <dbReference type="ARBA" id="ARBA00022500"/>
    </source>
</evidence>
<organism evidence="3 4">
    <name type="scientific">Sedimentibacter hydroxybenzoicus DSM 7310</name>
    <dbReference type="NCBI Taxonomy" id="1123245"/>
    <lineage>
        <taxon>Bacteria</taxon>
        <taxon>Bacillati</taxon>
        <taxon>Bacillota</taxon>
        <taxon>Tissierellia</taxon>
        <taxon>Sedimentibacter</taxon>
    </lineage>
</organism>
<dbReference type="CDD" id="cd17906">
    <property type="entry name" value="CheX"/>
    <property type="match status" value="1"/>
</dbReference>
<dbReference type="Gene3D" id="3.40.1550.10">
    <property type="entry name" value="CheC-like"/>
    <property type="match status" value="1"/>
</dbReference>
<keyword evidence="1" id="KW-0145">Chemotaxis</keyword>
<dbReference type="PANTHER" id="PTHR39452">
    <property type="entry name" value="CHEY-P PHOSPHATASE CHEX"/>
    <property type="match status" value="1"/>
</dbReference>
<dbReference type="Pfam" id="PF13690">
    <property type="entry name" value="CheX"/>
    <property type="match status" value="1"/>
</dbReference>
<reference evidence="3" key="1">
    <citation type="submission" date="2020-07" db="EMBL/GenBank/DDBJ databases">
        <title>Genomic analysis of a strain of Sedimentibacter Hydroxybenzoicus DSM7310.</title>
        <authorList>
            <person name="Ma S."/>
        </authorList>
    </citation>
    <scope>NUCLEOTIDE SEQUENCE</scope>
    <source>
        <strain evidence="3">DSM 7310</strain>
    </source>
</reference>
<keyword evidence="4" id="KW-1185">Reference proteome</keyword>
<dbReference type="SUPFAM" id="SSF103039">
    <property type="entry name" value="CheC-like"/>
    <property type="match status" value="1"/>
</dbReference>
<sequence length="149" mass="16405">MIENIQNPFFEATKNVFNLMLDLQDVSETSAENFDHNKCLNICIGVTGDLTGKVVYKFDDKTSLNVVNIISGMEIDSIDDFVTSAISEIANIISGNVFSMLAETNIICDILPPYVATAEDDKEYHVDKDICIVTSVGNVCLSIKLDKSK</sequence>
<comment type="caution">
    <text evidence="3">The sequence shown here is derived from an EMBL/GenBank/DDBJ whole genome shotgun (WGS) entry which is preliminary data.</text>
</comment>
<dbReference type="InterPro" id="IPR038756">
    <property type="entry name" value="CheX-like"/>
</dbReference>
<evidence type="ECO:0000313" key="3">
    <source>
        <dbReference type="EMBL" id="NYB73802.1"/>
    </source>
</evidence>
<dbReference type="PANTHER" id="PTHR39452:SF1">
    <property type="entry name" value="CHEY-P PHOSPHATASE CHEX"/>
    <property type="match status" value="1"/>
</dbReference>
<protein>
    <submittedName>
        <fullName evidence="3">Chemotaxis protein CheX</fullName>
    </submittedName>
</protein>
<dbReference type="InterPro" id="IPR028051">
    <property type="entry name" value="CheX-like_dom"/>
</dbReference>
<evidence type="ECO:0000259" key="2">
    <source>
        <dbReference type="Pfam" id="PF13690"/>
    </source>
</evidence>
<proteinExistence type="predicted"/>
<feature type="domain" description="Chemotaxis phosphatase CheX-like" evidence="2">
    <location>
        <begin position="42"/>
        <end position="122"/>
    </location>
</feature>
<dbReference type="InterPro" id="IPR028976">
    <property type="entry name" value="CheC-like_sf"/>
</dbReference>
<dbReference type="AlphaFoldDB" id="A0A974BJA5"/>
<gene>
    <name evidence="3" type="ORF">HZF24_06570</name>
</gene>
<dbReference type="Proteomes" id="UP000611629">
    <property type="component" value="Unassembled WGS sequence"/>
</dbReference>
<dbReference type="RefSeq" id="WP_179237491.1">
    <property type="nucleotide sequence ID" value="NZ_JACBNQ010000004.1"/>
</dbReference>